<comment type="caution">
    <text evidence="1">The sequence shown here is derived from an EMBL/GenBank/DDBJ whole genome shotgun (WGS) entry which is preliminary data.</text>
</comment>
<evidence type="ECO:0000313" key="1">
    <source>
        <dbReference type="EMBL" id="PJI86521.1"/>
    </source>
</evidence>
<evidence type="ECO:0000313" key="2">
    <source>
        <dbReference type="Proteomes" id="UP000228531"/>
    </source>
</evidence>
<gene>
    <name evidence="1" type="ORF">BC777_2891</name>
</gene>
<accession>A0A2M8W6G3</accession>
<dbReference type="Gene3D" id="2.60.34.30">
    <property type="entry name" value="Competence, DNA-entry nuclease inhibitor, ComJ"/>
    <property type="match status" value="1"/>
</dbReference>
<organism evidence="1 2">
    <name type="scientific">Yoonia maricola</name>
    <dbReference type="NCBI Taxonomy" id="420999"/>
    <lineage>
        <taxon>Bacteria</taxon>
        <taxon>Pseudomonadati</taxon>
        <taxon>Pseudomonadota</taxon>
        <taxon>Alphaproteobacteria</taxon>
        <taxon>Rhodobacterales</taxon>
        <taxon>Paracoccaceae</taxon>
        <taxon>Yoonia</taxon>
    </lineage>
</organism>
<dbReference type="InterPro" id="IPR038691">
    <property type="entry name" value="ComJ_sf"/>
</dbReference>
<protein>
    <submittedName>
        <fullName evidence="1">Uncharacterized protein</fullName>
    </submittedName>
</protein>
<dbReference type="EMBL" id="PGTY01000002">
    <property type="protein sequence ID" value="PJI86521.1"/>
    <property type="molecule type" value="Genomic_DNA"/>
</dbReference>
<name>A0A2M8W6G3_9RHOB</name>
<dbReference type="AlphaFoldDB" id="A0A2M8W6G3"/>
<proteinExistence type="predicted"/>
<sequence>MYVCNAQCVAVDLDHSLYIFHEMTDVQLQLFADYFQFYIQDEQSDGIDGDAWTDIASNARLALEANAFAVSTARNMEVPVKIVISDISPDVDLSLWDHVVEFSICVPSGRLVVAGCTDYFPDALRLTLESGCYEARVLYANLDKVSDDGLDGDDHYRVELWKGHAIPLKVLKQHAV</sequence>
<reference evidence="1 2" key="1">
    <citation type="submission" date="2017-11" db="EMBL/GenBank/DDBJ databases">
        <title>Genomic Encyclopedia of Archaeal and Bacterial Type Strains, Phase II (KMG-II): From Individual Species to Whole Genera.</title>
        <authorList>
            <person name="Goeker M."/>
        </authorList>
    </citation>
    <scope>NUCLEOTIDE SEQUENCE [LARGE SCALE GENOMIC DNA]</scope>
    <source>
        <strain evidence="1 2">DSM 29128</strain>
    </source>
</reference>
<keyword evidence="2" id="KW-1185">Reference proteome</keyword>
<dbReference type="Proteomes" id="UP000228531">
    <property type="component" value="Unassembled WGS sequence"/>
</dbReference>